<dbReference type="EMBL" id="BGZK01001494">
    <property type="protein sequence ID" value="GBP81058.1"/>
    <property type="molecule type" value="Genomic_DNA"/>
</dbReference>
<proteinExistence type="predicted"/>
<organism evidence="1 2">
    <name type="scientific">Eumeta variegata</name>
    <name type="common">Bagworm moth</name>
    <name type="synonym">Eumeta japonica</name>
    <dbReference type="NCBI Taxonomy" id="151549"/>
    <lineage>
        <taxon>Eukaryota</taxon>
        <taxon>Metazoa</taxon>
        <taxon>Ecdysozoa</taxon>
        <taxon>Arthropoda</taxon>
        <taxon>Hexapoda</taxon>
        <taxon>Insecta</taxon>
        <taxon>Pterygota</taxon>
        <taxon>Neoptera</taxon>
        <taxon>Endopterygota</taxon>
        <taxon>Lepidoptera</taxon>
        <taxon>Glossata</taxon>
        <taxon>Ditrysia</taxon>
        <taxon>Tineoidea</taxon>
        <taxon>Psychidae</taxon>
        <taxon>Oiketicinae</taxon>
        <taxon>Eumeta</taxon>
    </lineage>
</organism>
<comment type="caution">
    <text evidence="1">The sequence shown here is derived from an EMBL/GenBank/DDBJ whole genome shotgun (WGS) entry which is preliminary data.</text>
</comment>
<evidence type="ECO:0000313" key="2">
    <source>
        <dbReference type="Proteomes" id="UP000299102"/>
    </source>
</evidence>
<gene>
    <name evidence="1" type="ORF">EVAR_62098_1</name>
</gene>
<protein>
    <submittedName>
        <fullName evidence="1">Uncharacterized protein</fullName>
    </submittedName>
</protein>
<sequence length="87" mass="9866">MEYHCPGHSPLCLEKRFGTTFEWNLQSAHGPAYRVLITLRWSIHRATVFLNCLDHVGPTPVADSLRSSSPMRCDVLAVVYLVKIENL</sequence>
<evidence type="ECO:0000313" key="1">
    <source>
        <dbReference type="EMBL" id="GBP81058.1"/>
    </source>
</evidence>
<accession>A0A4C1YYA9</accession>
<keyword evidence="2" id="KW-1185">Reference proteome</keyword>
<reference evidence="1 2" key="1">
    <citation type="journal article" date="2019" name="Commun. Biol.">
        <title>The bagworm genome reveals a unique fibroin gene that provides high tensile strength.</title>
        <authorList>
            <person name="Kono N."/>
            <person name="Nakamura H."/>
            <person name="Ohtoshi R."/>
            <person name="Tomita M."/>
            <person name="Numata K."/>
            <person name="Arakawa K."/>
        </authorList>
    </citation>
    <scope>NUCLEOTIDE SEQUENCE [LARGE SCALE GENOMIC DNA]</scope>
</reference>
<name>A0A4C1YYA9_EUMVA</name>
<dbReference type="Proteomes" id="UP000299102">
    <property type="component" value="Unassembled WGS sequence"/>
</dbReference>
<dbReference type="AlphaFoldDB" id="A0A4C1YYA9"/>